<evidence type="ECO:0000313" key="4">
    <source>
        <dbReference type="Proteomes" id="UP000179807"/>
    </source>
</evidence>
<keyword evidence="2" id="KW-0812">Transmembrane</keyword>
<sequence>MTSDTALDTFVSFNYQIDLIKHSVNAKTRQQILRLKWLKMCRDMSKIQGMQAILTYFKSTRVSNKKYGMMQHWRNWRSALLQNFNRRYFAMHQEKAQLVRVALAVKNVKANPIFSMVDYGFLLTNVNSTAVPIHDLSSCPDNNQHEHDIIERSINSPDVSNYKPVHLLSPKRSPKQSNSIKSPNSISASKTIQNTPHQNSVQERSIRQSPRPLSTSNNNGISLELPEKASISKVSAQSAATAKTANLSRNTRNASKISHNNSNISPIQSNLSPTSIISNVNNNTQNSVNISSLSTASNTPTSTMSPRKRSWRTIEEEEKMRLNESIKLQKAEEEKKRLFSDARMKKILIVATILTLVIVVTALYVASCFNSLKRQLKVHDDLMFAQLNARRAEAAEAATNVK</sequence>
<feature type="compositionally biased region" description="Polar residues" evidence="1">
    <location>
        <begin position="293"/>
        <end position="305"/>
    </location>
</feature>
<gene>
    <name evidence="3" type="ORF">TRFO_14231</name>
</gene>
<protein>
    <submittedName>
        <fullName evidence="3">Uncharacterized protein</fullName>
    </submittedName>
</protein>
<accession>A0A1J4KWR8</accession>
<keyword evidence="4" id="KW-1185">Reference proteome</keyword>
<dbReference type="VEuPathDB" id="TrichDB:TRFO_14231"/>
<dbReference type="GeneID" id="94832397"/>
<organism evidence="3 4">
    <name type="scientific">Tritrichomonas foetus</name>
    <dbReference type="NCBI Taxonomy" id="1144522"/>
    <lineage>
        <taxon>Eukaryota</taxon>
        <taxon>Metamonada</taxon>
        <taxon>Parabasalia</taxon>
        <taxon>Tritrichomonadida</taxon>
        <taxon>Tritrichomonadidae</taxon>
        <taxon>Tritrichomonas</taxon>
    </lineage>
</organism>
<dbReference type="Proteomes" id="UP000179807">
    <property type="component" value="Unassembled WGS sequence"/>
</dbReference>
<keyword evidence="2" id="KW-1133">Transmembrane helix</keyword>
<feature type="region of interest" description="Disordered" evidence="1">
    <location>
        <begin position="239"/>
        <end position="269"/>
    </location>
</feature>
<dbReference type="AlphaFoldDB" id="A0A1J4KWR8"/>
<evidence type="ECO:0000256" key="1">
    <source>
        <dbReference type="SAM" id="MobiDB-lite"/>
    </source>
</evidence>
<name>A0A1J4KWR8_9EUKA</name>
<feature type="region of interest" description="Disordered" evidence="1">
    <location>
        <begin position="288"/>
        <end position="310"/>
    </location>
</feature>
<evidence type="ECO:0000313" key="3">
    <source>
        <dbReference type="EMBL" id="OHT15320.1"/>
    </source>
</evidence>
<feature type="transmembrane region" description="Helical" evidence="2">
    <location>
        <begin position="347"/>
        <end position="366"/>
    </location>
</feature>
<keyword evidence="2" id="KW-0472">Membrane</keyword>
<comment type="caution">
    <text evidence="3">The sequence shown here is derived from an EMBL/GenBank/DDBJ whole genome shotgun (WGS) entry which is preliminary data.</text>
</comment>
<feature type="compositionally biased region" description="Polar residues" evidence="1">
    <location>
        <begin position="175"/>
        <end position="221"/>
    </location>
</feature>
<dbReference type="RefSeq" id="XP_068368456.1">
    <property type="nucleotide sequence ID" value="XM_068497693.1"/>
</dbReference>
<feature type="region of interest" description="Disordered" evidence="1">
    <location>
        <begin position="153"/>
        <end position="221"/>
    </location>
</feature>
<evidence type="ECO:0000256" key="2">
    <source>
        <dbReference type="SAM" id="Phobius"/>
    </source>
</evidence>
<proteinExistence type="predicted"/>
<dbReference type="EMBL" id="MLAK01000239">
    <property type="protein sequence ID" value="OHT15320.1"/>
    <property type="molecule type" value="Genomic_DNA"/>
</dbReference>
<reference evidence="3" key="1">
    <citation type="submission" date="2016-10" db="EMBL/GenBank/DDBJ databases">
        <authorList>
            <person name="Benchimol M."/>
            <person name="Almeida L.G."/>
            <person name="Vasconcelos A.T."/>
            <person name="Perreira-Neves A."/>
            <person name="Rosa I.A."/>
            <person name="Tasca T."/>
            <person name="Bogo M.R."/>
            <person name="de Souza W."/>
        </authorList>
    </citation>
    <scope>NUCLEOTIDE SEQUENCE [LARGE SCALE GENOMIC DNA]</scope>
    <source>
        <strain evidence="3">K</strain>
    </source>
</reference>